<dbReference type="PANTHER" id="PTHR19871">
    <property type="entry name" value="BETA TRANSDUCIN-RELATED PROTEIN"/>
    <property type="match status" value="1"/>
</dbReference>
<evidence type="ECO:0000259" key="1">
    <source>
        <dbReference type="Pfam" id="PF23586"/>
    </source>
</evidence>
<keyword evidence="3" id="KW-1185">Reference proteome</keyword>
<proteinExistence type="predicted"/>
<dbReference type="InterPro" id="IPR056534">
    <property type="entry name" value="Beta-prop_NWD2_C"/>
</dbReference>
<dbReference type="OrthoDB" id="2325716at2759"/>
<protein>
    <recommendedName>
        <fullName evidence="1">NWD2 C-terminal beta-propeller domain-containing protein</fullName>
    </recommendedName>
</protein>
<name>A0A3P6RXQ8_ANISI</name>
<dbReference type="Proteomes" id="UP000267096">
    <property type="component" value="Unassembled WGS sequence"/>
</dbReference>
<gene>
    <name evidence="2" type="ORF">ASIM_LOCUS12170</name>
</gene>
<dbReference type="InterPro" id="IPR011047">
    <property type="entry name" value="Quinoprotein_ADH-like_sf"/>
</dbReference>
<evidence type="ECO:0000313" key="2">
    <source>
        <dbReference type="EMBL" id="VDK46738.1"/>
    </source>
</evidence>
<dbReference type="AlphaFoldDB" id="A0A3P6RXQ8"/>
<dbReference type="SUPFAM" id="SSF50998">
    <property type="entry name" value="Quinoprotein alcohol dehydrogenase-like"/>
    <property type="match status" value="1"/>
</dbReference>
<dbReference type="PANTHER" id="PTHR19871:SF14">
    <property type="entry name" value="DUF4062 DOMAIN-CONTAINING PROTEIN"/>
    <property type="match status" value="1"/>
</dbReference>
<reference evidence="2 3" key="1">
    <citation type="submission" date="2018-11" db="EMBL/GenBank/DDBJ databases">
        <authorList>
            <consortium name="Pathogen Informatics"/>
        </authorList>
    </citation>
    <scope>NUCLEOTIDE SEQUENCE [LARGE SCALE GENOMIC DNA]</scope>
</reference>
<dbReference type="Gene3D" id="2.130.10.10">
    <property type="entry name" value="YVTN repeat-like/Quinoprotein amine dehydrogenase"/>
    <property type="match status" value="1"/>
</dbReference>
<sequence>MVAMPNSSSRVIVMESASKGAIWDIKLVKLVRILPTFNGVVTSDGKLGLHAPNRGGLFIIDMRTGSIMRTLIGNVVEGVNDVKAEFTLTGQHVLYYHSGHRTLRAFRVSDGSLVGTFRPHARITSWACDLRGYSLVIGGQDGSLLTTILFDEKTEKRDMLQVVAQLPSRRYLAEYLKIPVND</sequence>
<feature type="domain" description="NWD2 C-terminal beta-propeller" evidence="1">
    <location>
        <begin position="1"/>
        <end position="145"/>
    </location>
</feature>
<evidence type="ECO:0000313" key="3">
    <source>
        <dbReference type="Proteomes" id="UP000267096"/>
    </source>
</evidence>
<dbReference type="InterPro" id="IPR015943">
    <property type="entry name" value="WD40/YVTN_repeat-like_dom_sf"/>
</dbReference>
<organism evidence="2 3">
    <name type="scientific">Anisakis simplex</name>
    <name type="common">Herring worm</name>
    <dbReference type="NCBI Taxonomy" id="6269"/>
    <lineage>
        <taxon>Eukaryota</taxon>
        <taxon>Metazoa</taxon>
        <taxon>Ecdysozoa</taxon>
        <taxon>Nematoda</taxon>
        <taxon>Chromadorea</taxon>
        <taxon>Rhabditida</taxon>
        <taxon>Spirurina</taxon>
        <taxon>Ascaridomorpha</taxon>
        <taxon>Ascaridoidea</taxon>
        <taxon>Anisakidae</taxon>
        <taxon>Anisakis</taxon>
        <taxon>Anisakis simplex complex</taxon>
    </lineage>
</organism>
<dbReference type="InterPro" id="IPR052752">
    <property type="entry name" value="NACHT-WD_repeat"/>
</dbReference>
<accession>A0A3P6RXQ8</accession>
<dbReference type="Pfam" id="PF23586">
    <property type="entry name" value="Beta-prop_NWD2_C"/>
    <property type="match status" value="1"/>
</dbReference>
<dbReference type="EMBL" id="UYRR01031147">
    <property type="protein sequence ID" value="VDK46738.1"/>
    <property type="molecule type" value="Genomic_DNA"/>
</dbReference>